<keyword evidence="2" id="KW-1185">Reference proteome</keyword>
<comment type="caution">
    <text evidence="1">The sequence shown here is derived from an EMBL/GenBank/DDBJ whole genome shotgun (WGS) entry which is preliminary data.</text>
</comment>
<accession>A0ABU6YVG5</accession>
<dbReference type="Proteomes" id="UP001341840">
    <property type="component" value="Unassembled WGS sequence"/>
</dbReference>
<name>A0ABU6YVG5_9FABA</name>
<organism evidence="1 2">
    <name type="scientific">Stylosanthes scabra</name>
    <dbReference type="NCBI Taxonomy" id="79078"/>
    <lineage>
        <taxon>Eukaryota</taxon>
        <taxon>Viridiplantae</taxon>
        <taxon>Streptophyta</taxon>
        <taxon>Embryophyta</taxon>
        <taxon>Tracheophyta</taxon>
        <taxon>Spermatophyta</taxon>
        <taxon>Magnoliopsida</taxon>
        <taxon>eudicotyledons</taxon>
        <taxon>Gunneridae</taxon>
        <taxon>Pentapetalae</taxon>
        <taxon>rosids</taxon>
        <taxon>fabids</taxon>
        <taxon>Fabales</taxon>
        <taxon>Fabaceae</taxon>
        <taxon>Papilionoideae</taxon>
        <taxon>50 kb inversion clade</taxon>
        <taxon>dalbergioids sensu lato</taxon>
        <taxon>Dalbergieae</taxon>
        <taxon>Pterocarpus clade</taxon>
        <taxon>Stylosanthes</taxon>
    </lineage>
</organism>
<gene>
    <name evidence="1" type="ORF">PIB30_102536</name>
</gene>
<reference evidence="1 2" key="1">
    <citation type="journal article" date="2023" name="Plants (Basel)">
        <title>Bridging the Gap: Combining Genomics and Transcriptomics Approaches to Understand Stylosanthes scabra, an Orphan Legume from the Brazilian Caatinga.</title>
        <authorList>
            <person name="Ferreira-Neto J.R.C."/>
            <person name="da Silva M.D."/>
            <person name="Binneck E."/>
            <person name="de Melo N.F."/>
            <person name="da Silva R.H."/>
            <person name="de Melo A.L.T.M."/>
            <person name="Pandolfi V."/>
            <person name="Bustamante F.O."/>
            <person name="Brasileiro-Vidal A.C."/>
            <person name="Benko-Iseppon A.M."/>
        </authorList>
    </citation>
    <scope>NUCLEOTIDE SEQUENCE [LARGE SCALE GENOMIC DNA]</scope>
    <source>
        <tissue evidence="1">Leaves</tissue>
    </source>
</reference>
<dbReference type="EMBL" id="JASCZI010244830">
    <property type="protein sequence ID" value="MED6214392.1"/>
    <property type="molecule type" value="Genomic_DNA"/>
</dbReference>
<evidence type="ECO:0000313" key="1">
    <source>
        <dbReference type="EMBL" id="MED6214392.1"/>
    </source>
</evidence>
<protein>
    <submittedName>
        <fullName evidence="1">Uncharacterized protein</fullName>
    </submittedName>
</protein>
<sequence>MEKKKSCQNIRNPCVFSAAERDLYGWVNAEVFTQSSVITFEVLPELRHEMRLTEDLHAPPLGNGFLSFHSHQGRRLLDAFEESIQKFKWHYFKVLPFPSSRPFWLDDKGKSFPWVYWNPEARECRITALDPLETLAFQLLQSLPKMAEVERVGPCSILPHPRVPASASGASASTLAALVPPAPSFGVVKTNED</sequence>
<proteinExistence type="predicted"/>
<evidence type="ECO:0000313" key="2">
    <source>
        <dbReference type="Proteomes" id="UP001341840"/>
    </source>
</evidence>